<protein>
    <submittedName>
        <fullName evidence="5">UTRA domain-containing protein</fullName>
    </submittedName>
</protein>
<evidence type="ECO:0000259" key="4">
    <source>
        <dbReference type="PROSITE" id="PS50949"/>
    </source>
</evidence>
<evidence type="ECO:0000256" key="1">
    <source>
        <dbReference type="ARBA" id="ARBA00023015"/>
    </source>
</evidence>
<gene>
    <name evidence="5" type="ORF">GTW51_00865</name>
</gene>
<dbReference type="PRINTS" id="PR00035">
    <property type="entry name" value="HTHGNTR"/>
</dbReference>
<dbReference type="InterPro" id="IPR036390">
    <property type="entry name" value="WH_DNA-bd_sf"/>
</dbReference>
<dbReference type="CDD" id="cd07377">
    <property type="entry name" value="WHTH_GntR"/>
    <property type="match status" value="1"/>
</dbReference>
<dbReference type="InterPro" id="IPR050679">
    <property type="entry name" value="Bact_HTH_transcr_reg"/>
</dbReference>
<dbReference type="PROSITE" id="PS50949">
    <property type="entry name" value="HTH_GNTR"/>
    <property type="match status" value="1"/>
</dbReference>
<name>A0A6L9MC49_9HYPH</name>
<dbReference type="SUPFAM" id="SSF46785">
    <property type="entry name" value="Winged helix' DNA-binding domain"/>
    <property type="match status" value="1"/>
</dbReference>
<dbReference type="Pfam" id="PF00392">
    <property type="entry name" value="GntR"/>
    <property type="match status" value="1"/>
</dbReference>
<comment type="caution">
    <text evidence="5">The sequence shown here is derived from an EMBL/GenBank/DDBJ whole genome shotgun (WGS) entry which is preliminary data.</text>
</comment>
<proteinExistence type="predicted"/>
<dbReference type="GO" id="GO:0003677">
    <property type="term" value="F:DNA binding"/>
    <property type="evidence" value="ECO:0007669"/>
    <property type="project" value="UniProtKB-KW"/>
</dbReference>
<dbReference type="SUPFAM" id="SSF64288">
    <property type="entry name" value="Chorismate lyase-like"/>
    <property type="match status" value="1"/>
</dbReference>
<keyword evidence="3" id="KW-0804">Transcription</keyword>
<dbReference type="InterPro" id="IPR028978">
    <property type="entry name" value="Chorismate_lyase_/UTRA_dom_sf"/>
</dbReference>
<dbReference type="Gene3D" id="1.10.10.10">
    <property type="entry name" value="Winged helix-like DNA-binding domain superfamily/Winged helix DNA-binding domain"/>
    <property type="match status" value="1"/>
</dbReference>
<feature type="domain" description="HTH gntR-type" evidence="4">
    <location>
        <begin position="6"/>
        <end position="74"/>
    </location>
</feature>
<evidence type="ECO:0000313" key="6">
    <source>
        <dbReference type="Proteomes" id="UP000476332"/>
    </source>
</evidence>
<evidence type="ECO:0000256" key="2">
    <source>
        <dbReference type="ARBA" id="ARBA00023125"/>
    </source>
</evidence>
<dbReference type="RefSeq" id="WP_163041998.1">
    <property type="nucleotide sequence ID" value="NZ_JAAAMJ010000001.1"/>
</dbReference>
<keyword evidence="2" id="KW-0238">DNA-binding</keyword>
<dbReference type="PANTHER" id="PTHR44846">
    <property type="entry name" value="MANNOSYL-D-GLYCERATE TRANSPORT/METABOLISM SYSTEM REPRESSOR MNGR-RELATED"/>
    <property type="match status" value="1"/>
</dbReference>
<organism evidence="5 6">
    <name type="scientific">Aurantimonas aggregata</name>
    <dbReference type="NCBI Taxonomy" id="2047720"/>
    <lineage>
        <taxon>Bacteria</taxon>
        <taxon>Pseudomonadati</taxon>
        <taxon>Pseudomonadota</taxon>
        <taxon>Alphaproteobacteria</taxon>
        <taxon>Hyphomicrobiales</taxon>
        <taxon>Aurantimonadaceae</taxon>
        <taxon>Aurantimonas</taxon>
    </lineage>
</organism>
<dbReference type="InterPro" id="IPR000524">
    <property type="entry name" value="Tscrpt_reg_HTH_GntR"/>
</dbReference>
<dbReference type="SMART" id="SM00866">
    <property type="entry name" value="UTRA"/>
    <property type="match status" value="1"/>
</dbReference>
<dbReference type="AlphaFoldDB" id="A0A6L9MC49"/>
<dbReference type="InterPro" id="IPR011663">
    <property type="entry name" value="UTRA"/>
</dbReference>
<dbReference type="Pfam" id="PF07702">
    <property type="entry name" value="UTRA"/>
    <property type="match status" value="1"/>
</dbReference>
<sequence length="233" mass="25677">MKPGPRSSFRVIKDEIARRIGEQTWKAGALIPGEEALAAEFGAARATVNRALQELARAGLIERKRKVGTRVALHPVRQARFAIPLVSQEVAAAGAAYRYALLAREARAADARDAERLGVALGDMVLHLECLHLADERPYQFEDRLINPSAAPKAMEESFETLGPNEWLVGAAPFSRAEFTFLAALPSAREAKILDVAESEPVFVGERRTWLLARPITAVRMVHPQSHRLTSRL</sequence>
<evidence type="ECO:0000256" key="3">
    <source>
        <dbReference type="ARBA" id="ARBA00023163"/>
    </source>
</evidence>
<dbReference type="InterPro" id="IPR036388">
    <property type="entry name" value="WH-like_DNA-bd_sf"/>
</dbReference>
<keyword evidence="1" id="KW-0805">Transcription regulation</keyword>
<dbReference type="GO" id="GO:0003700">
    <property type="term" value="F:DNA-binding transcription factor activity"/>
    <property type="evidence" value="ECO:0007669"/>
    <property type="project" value="InterPro"/>
</dbReference>
<accession>A0A6L9MC49</accession>
<dbReference type="PANTHER" id="PTHR44846:SF16">
    <property type="entry name" value="TRANSCRIPTIONAL REGULATOR PHNF-RELATED"/>
    <property type="match status" value="1"/>
</dbReference>
<reference evidence="5 6" key="1">
    <citation type="submission" date="2020-01" db="EMBL/GenBank/DDBJ databases">
        <title>Genomes of bacteria type strains.</title>
        <authorList>
            <person name="Chen J."/>
            <person name="Zhu S."/>
            <person name="Chen J."/>
        </authorList>
    </citation>
    <scope>NUCLEOTIDE SEQUENCE [LARGE SCALE GENOMIC DNA]</scope>
    <source>
        <strain evidence="5 6">KCTC 52919</strain>
    </source>
</reference>
<dbReference type="SMART" id="SM00345">
    <property type="entry name" value="HTH_GNTR"/>
    <property type="match status" value="1"/>
</dbReference>
<dbReference type="Gene3D" id="3.40.1410.10">
    <property type="entry name" value="Chorismate lyase-like"/>
    <property type="match status" value="1"/>
</dbReference>
<keyword evidence="6" id="KW-1185">Reference proteome</keyword>
<dbReference type="Proteomes" id="UP000476332">
    <property type="component" value="Unassembled WGS sequence"/>
</dbReference>
<dbReference type="EMBL" id="JAAAMJ010000001">
    <property type="protein sequence ID" value="NDV85246.1"/>
    <property type="molecule type" value="Genomic_DNA"/>
</dbReference>
<evidence type="ECO:0000313" key="5">
    <source>
        <dbReference type="EMBL" id="NDV85246.1"/>
    </source>
</evidence>